<dbReference type="GO" id="GO:0005840">
    <property type="term" value="C:ribosome"/>
    <property type="evidence" value="ECO:0007669"/>
    <property type="project" value="UniProtKB-KW"/>
</dbReference>
<sequence length="69" mass="8107">MGGDDFEKKPLPDCLKELHEKQQAKLAKSKENYTPPKYNTPRKTTRERLNRRAQIKAALQRKKDKLKAE</sequence>
<protein>
    <submittedName>
        <fullName evidence="2">60S large subunit ribosomal protein Egr2</fullName>
    </submittedName>
</protein>
<dbReference type="EMBL" id="MT583917">
    <property type="protein sequence ID" value="QLA09648.1"/>
    <property type="molecule type" value="mRNA"/>
</dbReference>
<proteinExistence type="evidence at transcript level"/>
<feature type="region of interest" description="Disordered" evidence="1">
    <location>
        <begin position="21"/>
        <end position="49"/>
    </location>
</feature>
<keyword evidence="2" id="KW-0689">Ribosomal protein</keyword>
<dbReference type="AlphaFoldDB" id="A0A7L5NY31"/>
<reference evidence="2" key="1">
    <citation type="submission" date="2020-06" db="EMBL/GenBank/DDBJ databases">
        <title>Cryo-EM structure of the highly atypical cytoplasmic ribosome of Euglena gracilis.</title>
        <authorList>
            <person name="Matzov D."/>
            <person name="Taoka M."/>
            <person name="Nobe Y."/>
            <person name="Yamauchi Y."/>
            <person name="Halfon Y."/>
            <person name="Asis N."/>
            <person name="Zimermann E."/>
            <person name="Rozenberg H."/>
            <person name="Bashan A."/>
            <person name="Bushan S."/>
            <person name="Isobe T."/>
            <person name="Gray M.W."/>
            <person name="Yonath A."/>
            <person name="Shalev-Benami M."/>
        </authorList>
    </citation>
    <scope>NUCLEOTIDE SEQUENCE</scope>
    <source>
        <strain evidence="2">Z</strain>
    </source>
</reference>
<organism evidence="2">
    <name type="scientific">Euglena gracilis</name>
    <dbReference type="NCBI Taxonomy" id="3039"/>
    <lineage>
        <taxon>Eukaryota</taxon>
        <taxon>Discoba</taxon>
        <taxon>Euglenozoa</taxon>
        <taxon>Euglenida</taxon>
        <taxon>Spirocuta</taxon>
        <taxon>Euglenophyceae</taxon>
        <taxon>Euglenales</taxon>
        <taxon>Euglenaceae</taxon>
        <taxon>Euglena</taxon>
    </lineage>
</organism>
<keyword evidence="2" id="KW-0687">Ribonucleoprotein</keyword>
<name>A0A7L5NY31_EUGGR</name>
<evidence type="ECO:0000256" key="1">
    <source>
        <dbReference type="SAM" id="MobiDB-lite"/>
    </source>
</evidence>
<accession>A0A7L5NY31</accession>
<feature type="compositionally biased region" description="Basic and acidic residues" evidence="1">
    <location>
        <begin position="21"/>
        <end position="31"/>
    </location>
</feature>
<evidence type="ECO:0000313" key="2">
    <source>
        <dbReference type="EMBL" id="QLA09648.1"/>
    </source>
</evidence>